<protein>
    <submittedName>
        <fullName evidence="4">SOD_CuZN1</fullName>
    </submittedName>
</protein>
<keyword evidence="2" id="KW-0732">Signal</keyword>
<evidence type="ECO:0000313" key="5">
    <source>
        <dbReference type="Proteomes" id="UP000186922"/>
    </source>
</evidence>
<name>A0A1D1UDH8_RAMVA</name>
<evidence type="ECO:0000256" key="2">
    <source>
        <dbReference type="SAM" id="SignalP"/>
    </source>
</evidence>
<evidence type="ECO:0000313" key="4">
    <source>
        <dbReference type="EMBL" id="GAU87854.1"/>
    </source>
</evidence>
<reference evidence="4 5" key="1">
    <citation type="journal article" date="2016" name="Nat. Commun.">
        <title>Extremotolerant tardigrade genome and improved radiotolerance of human cultured cells by tardigrade-unique protein.</title>
        <authorList>
            <person name="Hashimoto T."/>
            <person name="Horikawa D.D."/>
            <person name="Saito Y."/>
            <person name="Kuwahara H."/>
            <person name="Kozuka-Hata H."/>
            <person name="Shin-I T."/>
            <person name="Minakuchi Y."/>
            <person name="Ohishi K."/>
            <person name="Motoyama A."/>
            <person name="Aizu T."/>
            <person name="Enomoto A."/>
            <person name="Kondo K."/>
            <person name="Tanaka S."/>
            <person name="Hara Y."/>
            <person name="Koshikawa S."/>
            <person name="Sagara H."/>
            <person name="Miura T."/>
            <person name="Yokobori S."/>
            <person name="Miyagawa K."/>
            <person name="Suzuki Y."/>
            <person name="Kubo T."/>
            <person name="Oyama M."/>
            <person name="Kohara Y."/>
            <person name="Fujiyama A."/>
            <person name="Arakawa K."/>
            <person name="Katayama T."/>
            <person name="Toyoda A."/>
            <person name="Kunieda T."/>
        </authorList>
    </citation>
    <scope>NUCLEOTIDE SEQUENCE [LARGE SCALE GENOMIC DNA]</scope>
    <source>
        <strain evidence="4 5">YOKOZUNA-1</strain>
    </source>
</reference>
<feature type="chain" id="PRO_5008897139" evidence="2">
    <location>
        <begin position="31"/>
        <end position="263"/>
    </location>
</feature>
<dbReference type="SMR" id="A0A1D1UDH8"/>
<evidence type="ECO:0000259" key="3">
    <source>
        <dbReference type="Pfam" id="PF00080"/>
    </source>
</evidence>
<sequence length="263" mass="28935">MMGRLLRLGFQRGHALAGILLLSSICACYGNPPTAQAYAYEDYCQRQRIVTKAVVNIQGRSPQSGLISGVLQIDTQSSSALPGVPVLSGSVRGLTPGRHALFVDTYGSLLEGCMSSDDYSSQNYQQQSWSLVPIVAGNDGVAAIYYADDFFKLNGPMSIIGRKLMIYDTGISSRMPVACGVFGILEQGLKFNSPNYTQIITHPDNNSNMTVIKMYHHTETTTLRTIKAERRTHRRGGIKKDGGRQHSRPDVRAEETHDVKDDY</sequence>
<dbReference type="Pfam" id="PF00080">
    <property type="entry name" value="Sod_Cu"/>
    <property type="match status" value="1"/>
</dbReference>
<comment type="caution">
    <text evidence="4">The sequence shown here is derived from an EMBL/GenBank/DDBJ whole genome shotgun (WGS) entry which is preliminary data.</text>
</comment>
<evidence type="ECO:0000256" key="1">
    <source>
        <dbReference type="SAM" id="MobiDB-lite"/>
    </source>
</evidence>
<feature type="region of interest" description="Disordered" evidence="1">
    <location>
        <begin position="227"/>
        <end position="263"/>
    </location>
</feature>
<gene>
    <name evidence="4" type="primary">RvY_00648-1</name>
    <name evidence="4" type="synonym">RvY_00648.1</name>
    <name evidence="4" type="ORF">RvY_00648</name>
</gene>
<dbReference type="GO" id="GO:0006801">
    <property type="term" value="P:superoxide metabolic process"/>
    <property type="evidence" value="ECO:0007669"/>
    <property type="project" value="InterPro"/>
</dbReference>
<dbReference type="EMBL" id="BDGG01000001">
    <property type="protein sequence ID" value="GAU87854.1"/>
    <property type="molecule type" value="Genomic_DNA"/>
</dbReference>
<dbReference type="STRING" id="947166.A0A1D1UDH8"/>
<dbReference type="AlphaFoldDB" id="A0A1D1UDH8"/>
<dbReference type="Gene3D" id="2.60.40.200">
    <property type="entry name" value="Superoxide dismutase, copper/zinc binding domain"/>
    <property type="match status" value="1"/>
</dbReference>
<accession>A0A1D1UDH8</accession>
<proteinExistence type="predicted"/>
<feature type="compositionally biased region" description="Basic and acidic residues" evidence="1">
    <location>
        <begin position="238"/>
        <end position="263"/>
    </location>
</feature>
<organism evidence="4 5">
    <name type="scientific">Ramazzottius varieornatus</name>
    <name type="common">Water bear</name>
    <name type="synonym">Tardigrade</name>
    <dbReference type="NCBI Taxonomy" id="947166"/>
    <lineage>
        <taxon>Eukaryota</taxon>
        <taxon>Metazoa</taxon>
        <taxon>Ecdysozoa</taxon>
        <taxon>Tardigrada</taxon>
        <taxon>Eutardigrada</taxon>
        <taxon>Parachela</taxon>
        <taxon>Hypsibioidea</taxon>
        <taxon>Ramazzottiidae</taxon>
        <taxon>Ramazzottius</taxon>
    </lineage>
</organism>
<keyword evidence="5" id="KW-1185">Reference proteome</keyword>
<dbReference type="Proteomes" id="UP000186922">
    <property type="component" value="Unassembled WGS sequence"/>
</dbReference>
<dbReference type="GO" id="GO:0046872">
    <property type="term" value="F:metal ion binding"/>
    <property type="evidence" value="ECO:0007669"/>
    <property type="project" value="InterPro"/>
</dbReference>
<dbReference type="InterPro" id="IPR001424">
    <property type="entry name" value="SOD_Cu_Zn_dom"/>
</dbReference>
<dbReference type="InterPro" id="IPR036423">
    <property type="entry name" value="SOD-like_Cu/Zn_dom_sf"/>
</dbReference>
<dbReference type="PROSITE" id="PS51257">
    <property type="entry name" value="PROKAR_LIPOPROTEIN"/>
    <property type="match status" value="1"/>
</dbReference>
<feature type="signal peptide" evidence="2">
    <location>
        <begin position="1"/>
        <end position="30"/>
    </location>
</feature>
<feature type="domain" description="Superoxide dismutase copper/zinc binding" evidence="3">
    <location>
        <begin position="68"/>
        <end position="168"/>
    </location>
</feature>
<dbReference type="SUPFAM" id="SSF49329">
    <property type="entry name" value="Cu,Zn superoxide dismutase-like"/>
    <property type="match status" value="1"/>
</dbReference>